<dbReference type="EMBL" id="BAAAFZ010000093">
    <property type="protein sequence ID" value="GAA0604031.1"/>
    <property type="molecule type" value="Genomic_DNA"/>
</dbReference>
<dbReference type="InterPro" id="IPR029063">
    <property type="entry name" value="SAM-dependent_MTases_sf"/>
</dbReference>
<keyword evidence="2" id="KW-0808">Transferase</keyword>
<dbReference type="RefSeq" id="WP_343897883.1">
    <property type="nucleotide sequence ID" value="NZ_BAAAFZ010000093.1"/>
</dbReference>
<comment type="caution">
    <text evidence="4">The sequence shown here is derived from an EMBL/GenBank/DDBJ whole genome shotgun (WGS) entry which is preliminary data.</text>
</comment>
<keyword evidence="3" id="KW-0949">S-adenosyl-L-methionine</keyword>
<name>A0ABP3RC70_9PROT</name>
<protein>
    <submittedName>
        <fullName evidence="4">Class I SAM-dependent methyltransferase</fullName>
    </submittedName>
</protein>
<dbReference type="Pfam" id="PF05401">
    <property type="entry name" value="NodS"/>
    <property type="match status" value="1"/>
</dbReference>
<keyword evidence="1 4" id="KW-0489">Methyltransferase</keyword>
<organism evidence="4 5">
    <name type="scientific">Craurococcus roseus</name>
    <dbReference type="NCBI Taxonomy" id="77585"/>
    <lineage>
        <taxon>Bacteria</taxon>
        <taxon>Pseudomonadati</taxon>
        <taxon>Pseudomonadota</taxon>
        <taxon>Alphaproteobacteria</taxon>
        <taxon>Acetobacterales</taxon>
        <taxon>Acetobacteraceae</taxon>
        <taxon>Craurococcus</taxon>
    </lineage>
</organism>
<evidence type="ECO:0000256" key="3">
    <source>
        <dbReference type="ARBA" id="ARBA00022691"/>
    </source>
</evidence>
<proteinExistence type="predicted"/>
<evidence type="ECO:0000313" key="5">
    <source>
        <dbReference type="Proteomes" id="UP001501588"/>
    </source>
</evidence>
<evidence type="ECO:0000256" key="1">
    <source>
        <dbReference type="ARBA" id="ARBA00022603"/>
    </source>
</evidence>
<evidence type="ECO:0000313" key="4">
    <source>
        <dbReference type="EMBL" id="GAA0604031.1"/>
    </source>
</evidence>
<dbReference type="Gene3D" id="3.40.50.150">
    <property type="entry name" value="Vaccinia Virus protein VP39"/>
    <property type="match status" value="1"/>
</dbReference>
<dbReference type="GO" id="GO:0032259">
    <property type="term" value="P:methylation"/>
    <property type="evidence" value="ECO:0007669"/>
    <property type="project" value="UniProtKB-KW"/>
</dbReference>
<dbReference type="InterPro" id="IPR008715">
    <property type="entry name" value="SAM-MeTfrase_NodS-like"/>
</dbReference>
<dbReference type="Proteomes" id="UP001501588">
    <property type="component" value="Unassembled WGS sequence"/>
</dbReference>
<keyword evidence="5" id="KW-1185">Reference proteome</keyword>
<accession>A0ABP3RC70</accession>
<dbReference type="PANTHER" id="PTHR43464:SF19">
    <property type="entry name" value="UBIQUINONE BIOSYNTHESIS O-METHYLTRANSFERASE, MITOCHONDRIAL"/>
    <property type="match status" value="1"/>
</dbReference>
<dbReference type="GO" id="GO:0008168">
    <property type="term" value="F:methyltransferase activity"/>
    <property type="evidence" value="ECO:0007669"/>
    <property type="project" value="UniProtKB-KW"/>
</dbReference>
<sequence>MTGQPQRPAASLPASYFDAIYERDPDPWRFQCSAYERAKYDATLAALPRQRHRRALEVGCSIGVLTRDLALRCDALLAVDAAEKALAAARATCADRPNAAFARLRVPDEWPEHDTGAAFDLILLSEVVYYLDRADVARLAGRVEASLAPDGDCLLVHWTGETDYPLSGDEATEAFIATASGFAAVTRQERSGRYRLDLLRRVGAAGRGAAARP</sequence>
<gene>
    <name evidence="4" type="ORF">GCM10009416_47060</name>
</gene>
<dbReference type="SUPFAM" id="SSF53335">
    <property type="entry name" value="S-adenosyl-L-methionine-dependent methyltransferases"/>
    <property type="match status" value="1"/>
</dbReference>
<dbReference type="PANTHER" id="PTHR43464">
    <property type="entry name" value="METHYLTRANSFERASE"/>
    <property type="match status" value="1"/>
</dbReference>
<reference evidence="5" key="1">
    <citation type="journal article" date="2019" name="Int. J. Syst. Evol. Microbiol.">
        <title>The Global Catalogue of Microorganisms (GCM) 10K type strain sequencing project: providing services to taxonomists for standard genome sequencing and annotation.</title>
        <authorList>
            <consortium name="The Broad Institute Genomics Platform"/>
            <consortium name="The Broad Institute Genome Sequencing Center for Infectious Disease"/>
            <person name="Wu L."/>
            <person name="Ma J."/>
        </authorList>
    </citation>
    <scope>NUCLEOTIDE SEQUENCE [LARGE SCALE GENOMIC DNA]</scope>
    <source>
        <strain evidence="5">JCM 9933</strain>
    </source>
</reference>
<evidence type="ECO:0000256" key="2">
    <source>
        <dbReference type="ARBA" id="ARBA00022679"/>
    </source>
</evidence>